<organism evidence="6 7">
    <name type="scientific">Funneliformis geosporum</name>
    <dbReference type="NCBI Taxonomy" id="1117311"/>
    <lineage>
        <taxon>Eukaryota</taxon>
        <taxon>Fungi</taxon>
        <taxon>Fungi incertae sedis</taxon>
        <taxon>Mucoromycota</taxon>
        <taxon>Glomeromycotina</taxon>
        <taxon>Glomeromycetes</taxon>
        <taxon>Glomerales</taxon>
        <taxon>Glomeraceae</taxon>
        <taxon>Funneliformis</taxon>
    </lineage>
</organism>
<protein>
    <submittedName>
        <fullName evidence="6">3910_t:CDS:1</fullName>
    </submittedName>
</protein>
<dbReference type="EMBL" id="CAMKVN010001665">
    <property type="protein sequence ID" value="CAI2177399.1"/>
    <property type="molecule type" value="Genomic_DNA"/>
</dbReference>
<feature type="transmembrane region" description="Helical" evidence="5">
    <location>
        <begin position="56"/>
        <end position="73"/>
    </location>
</feature>
<dbReference type="AlphaFoldDB" id="A0A9W4SPZ7"/>
<comment type="caution">
    <text evidence="6">The sequence shown here is derived from an EMBL/GenBank/DDBJ whole genome shotgun (WGS) entry which is preliminary data.</text>
</comment>
<evidence type="ECO:0000313" key="7">
    <source>
        <dbReference type="Proteomes" id="UP001153678"/>
    </source>
</evidence>
<dbReference type="OrthoDB" id="242866at2759"/>
<dbReference type="GO" id="GO:0015031">
    <property type="term" value="P:protein transport"/>
    <property type="evidence" value="ECO:0007669"/>
    <property type="project" value="InterPro"/>
</dbReference>
<dbReference type="InterPro" id="IPR007273">
    <property type="entry name" value="SCAMP"/>
</dbReference>
<keyword evidence="4 5" id="KW-0472">Membrane</keyword>
<dbReference type="Proteomes" id="UP001153678">
    <property type="component" value="Unassembled WGS sequence"/>
</dbReference>
<evidence type="ECO:0000313" key="6">
    <source>
        <dbReference type="EMBL" id="CAI2177399.1"/>
    </source>
</evidence>
<keyword evidence="2 5" id="KW-0812">Transmembrane</keyword>
<keyword evidence="3 5" id="KW-1133">Transmembrane helix</keyword>
<gene>
    <name evidence="6" type="ORF">FWILDA_LOCUS8069</name>
</gene>
<evidence type="ECO:0000256" key="3">
    <source>
        <dbReference type="ARBA" id="ARBA00022989"/>
    </source>
</evidence>
<dbReference type="Pfam" id="PF04144">
    <property type="entry name" value="SCAMP"/>
    <property type="match status" value="1"/>
</dbReference>
<feature type="transmembrane region" description="Helical" evidence="5">
    <location>
        <begin position="93"/>
        <end position="119"/>
    </location>
</feature>
<reference evidence="6" key="1">
    <citation type="submission" date="2022-08" db="EMBL/GenBank/DDBJ databases">
        <authorList>
            <person name="Kallberg Y."/>
            <person name="Tangrot J."/>
            <person name="Rosling A."/>
        </authorList>
    </citation>
    <scope>NUCLEOTIDE SEQUENCE</scope>
    <source>
        <strain evidence="6">Wild A</strain>
    </source>
</reference>
<comment type="subcellular location">
    <subcellularLocation>
        <location evidence="1">Membrane</location>
        <topology evidence="1">Multi-pass membrane protein</topology>
    </subcellularLocation>
</comment>
<sequence>MTETKKNNRTSCCYPNIQADIVDGDFRRIVEQSFKLWLSVVVTSVTKHEDGITKPIIKAIVYICAWPLFHFFVGHRGLYQAFKLDSLNYFRMFFLSSLLGIEFGLYKIFEWCYGGWLYAGEIYDNFKNDRIIAGTLSAVCVASVLIEIIGLVIISTKVNKYFKTHDDWTLMPSLRKKSRKEQARV</sequence>
<evidence type="ECO:0000256" key="1">
    <source>
        <dbReference type="ARBA" id="ARBA00004141"/>
    </source>
</evidence>
<name>A0A9W4SPZ7_9GLOM</name>
<keyword evidence="7" id="KW-1185">Reference proteome</keyword>
<evidence type="ECO:0000256" key="2">
    <source>
        <dbReference type="ARBA" id="ARBA00022692"/>
    </source>
</evidence>
<dbReference type="GO" id="GO:0016020">
    <property type="term" value="C:membrane"/>
    <property type="evidence" value="ECO:0007669"/>
    <property type="project" value="UniProtKB-SubCell"/>
</dbReference>
<evidence type="ECO:0000256" key="5">
    <source>
        <dbReference type="SAM" id="Phobius"/>
    </source>
</evidence>
<proteinExistence type="predicted"/>
<evidence type="ECO:0000256" key="4">
    <source>
        <dbReference type="ARBA" id="ARBA00023136"/>
    </source>
</evidence>
<feature type="transmembrane region" description="Helical" evidence="5">
    <location>
        <begin position="131"/>
        <end position="154"/>
    </location>
</feature>
<accession>A0A9W4SPZ7</accession>